<evidence type="ECO:0000313" key="3">
    <source>
        <dbReference type="EMBL" id="CAB4731831.1"/>
    </source>
</evidence>
<dbReference type="EMBL" id="CAFABA010000031">
    <property type="protein sequence ID" value="CAB4825610.1"/>
    <property type="molecule type" value="Genomic_DNA"/>
</dbReference>
<name>A0A6J6SAA2_9ZZZZ</name>
<dbReference type="EMBL" id="CAFBMH010000061">
    <property type="protein sequence ID" value="CAB4913640.1"/>
    <property type="molecule type" value="Genomic_DNA"/>
</dbReference>
<accession>A0A6J6SAA2</accession>
<dbReference type="AlphaFoldDB" id="A0A6J6SAA2"/>
<evidence type="ECO:0000256" key="1">
    <source>
        <dbReference type="ARBA" id="ARBA00006484"/>
    </source>
</evidence>
<sequence length="236" mass="25075">MGRAGAVLMAREHAAHLYLIDLDEEGGAGTVDLVREAGGNATFVHADVCDDDAIASIVRRIVDEHGRLDCAWNNAGITDVGRPFAELDRASWDRMIAVNLTSVFVCMKYELQQMVVQGFGSIVNTASASGLVATPGLVHYTAAKHGVLGLTKQGALEYNSKGIRVNAVCPGMVDTPLTQGLFDTNPRLAASIQRLMPGGRLGQPEQVAEAVAWLSSDHASWVSGLSMVIDGGYVNR</sequence>
<dbReference type="PRINTS" id="PR00081">
    <property type="entry name" value="GDHRDH"/>
</dbReference>
<reference evidence="3" key="1">
    <citation type="submission" date="2020-05" db="EMBL/GenBank/DDBJ databases">
        <authorList>
            <person name="Chiriac C."/>
            <person name="Salcher M."/>
            <person name="Ghai R."/>
            <person name="Kavagutti S V."/>
        </authorList>
    </citation>
    <scope>NUCLEOTIDE SEQUENCE</scope>
</reference>
<dbReference type="PANTHER" id="PTHR24321">
    <property type="entry name" value="DEHYDROGENASES, SHORT CHAIN"/>
    <property type="match status" value="1"/>
</dbReference>
<dbReference type="CDD" id="cd05233">
    <property type="entry name" value="SDR_c"/>
    <property type="match status" value="1"/>
</dbReference>
<organism evidence="3">
    <name type="scientific">freshwater metagenome</name>
    <dbReference type="NCBI Taxonomy" id="449393"/>
    <lineage>
        <taxon>unclassified sequences</taxon>
        <taxon>metagenomes</taxon>
        <taxon>ecological metagenomes</taxon>
    </lineage>
</organism>
<evidence type="ECO:0000313" key="4">
    <source>
        <dbReference type="EMBL" id="CAB4825610.1"/>
    </source>
</evidence>
<dbReference type="FunFam" id="3.40.50.720:FF:000084">
    <property type="entry name" value="Short-chain dehydrogenase reductase"/>
    <property type="match status" value="1"/>
</dbReference>
<evidence type="ECO:0000313" key="5">
    <source>
        <dbReference type="EMBL" id="CAB4913640.1"/>
    </source>
</evidence>
<dbReference type="PANTHER" id="PTHR24321:SF8">
    <property type="entry name" value="ESTRADIOL 17-BETA-DEHYDROGENASE 8-RELATED"/>
    <property type="match status" value="1"/>
</dbReference>
<comment type="similarity">
    <text evidence="1">Belongs to the short-chain dehydrogenases/reductases (SDR) family.</text>
</comment>
<evidence type="ECO:0000256" key="2">
    <source>
        <dbReference type="ARBA" id="ARBA00023002"/>
    </source>
</evidence>
<dbReference type="GO" id="GO:0016491">
    <property type="term" value="F:oxidoreductase activity"/>
    <property type="evidence" value="ECO:0007669"/>
    <property type="project" value="UniProtKB-KW"/>
</dbReference>
<dbReference type="Gene3D" id="3.40.50.720">
    <property type="entry name" value="NAD(P)-binding Rossmann-like Domain"/>
    <property type="match status" value="1"/>
</dbReference>
<dbReference type="PRINTS" id="PR00080">
    <property type="entry name" value="SDRFAMILY"/>
</dbReference>
<dbReference type="InterPro" id="IPR002347">
    <property type="entry name" value="SDR_fam"/>
</dbReference>
<dbReference type="InterPro" id="IPR036291">
    <property type="entry name" value="NAD(P)-bd_dom_sf"/>
</dbReference>
<dbReference type="EMBL" id="CAFBOS010000002">
    <property type="protein sequence ID" value="CAB4975925.1"/>
    <property type="molecule type" value="Genomic_DNA"/>
</dbReference>
<dbReference type="EMBL" id="CAEZYR010000012">
    <property type="protein sequence ID" value="CAB4731831.1"/>
    <property type="molecule type" value="Genomic_DNA"/>
</dbReference>
<proteinExistence type="inferred from homology"/>
<evidence type="ECO:0000313" key="6">
    <source>
        <dbReference type="EMBL" id="CAB4975925.1"/>
    </source>
</evidence>
<gene>
    <name evidence="3" type="ORF">UFOPK2754_00531</name>
    <name evidence="4" type="ORF">UFOPK3139_00998</name>
    <name evidence="5" type="ORF">UFOPK3543_01670</name>
    <name evidence="6" type="ORF">UFOPK3967_00049</name>
</gene>
<dbReference type="Pfam" id="PF13561">
    <property type="entry name" value="adh_short_C2"/>
    <property type="match status" value="1"/>
</dbReference>
<dbReference type="PROSITE" id="PS00061">
    <property type="entry name" value="ADH_SHORT"/>
    <property type="match status" value="1"/>
</dbReference>
<dbReference type="InterPro" id="IPR020904">
    <property type="entry name" value="Sc_DH/Rdtase_CS"/>
</dbReference>
<keyword evidence="2" id="KW-0560">Oxidoreductase</keyword>
<protein>
    <submittedName>
        <fullName evidence="3">Unannotated protein</fullName>
    </submittedName>
</protein>
<dbReference type="SUPFAM" id="SSF51735">
    <property type="entry name" value="NAD(P)-binding Rossmann-fold domains"/>
    <property type="match status" value="1"/>
</dbReference>